<evidence type="ECO:0000256" key="2">
    <source>
        <dbReference type="ARBA" id="ARBA00022803"/>
    </source>
</evidence>
<dbReference type="Proteomes" id="UP000267418">
    <property type="component" value="Unassembled WGS sequence"/>
</dbReference>
<dbReference type="Gene3D" id="1.25.40.10">
    <property type="entry name" value="Tetratricopeptide repeat domain"/>
    <property type="match status" value="1"/>
</dbReference>
<keyword evidence="2 3" id="KW-0802">TPR repeat</keyword>
<comment type="caution">
    <text evidence="5">The sequence shown here is derived from an EMBL/GenBank/DDBJ whole genome shotgun (WGS) entry which is preliminary data.</text>
</comment>
<dbReference type="PANTHER" id="PTHR44858:SF1">
    <property type="entry name" value="UDP-N-ACETYLGLUCOSAMINE--PEPTIDE N-ACETYLGLUCOSAMINYLTRANSFERASE SPINDLY-RELATED"/>
    <property type="match status" value="1"/>
</dbReference>
<dbReference type="RefSeq" id="WP_093201572.1">
    <property type="nucleotide sequence ID" value="NZ_RXOE01000001.1"/>
</dbReference>
<feature type="repeat" description="TPR" evidence="3">
    <location>
        <begin position="101"/>
        <end position="134"/>
    </location>
</feature>
<name>A0A431TSZ5_9BURK</name>
<dbReference type="AlphaFoldDB" id="A0A431TSZ5"/>
<feature type="compositionally biased region" description="Polar residues" evidence="4">
    <location>
        <begin position="40"/>
        <end position="51"/>
    </location>
</feature>
<dbReference type="InterPro" id="IPR050498">
    <property type="entry name" value="Ycf3"/>
</dbReference>
<dbReference type="OrthoDB" id="9814042at2"/>
<feature type="repeat" description="TPR" evidence="3">
    <location>
        <begin position="67"/>
        <end position="100"/>
    </location>
</feature>
<sequence length="285" mass="31468">MSMAISMTTANVQRMLTVGFAGVAVSLLLGGCVSTRTTTTSLADNSNSSKGTEIVTESDESSRQRRARLRMELAAGYFEHGQTTVALDEIKQALAADPNNADAYNLRGLVYMRLDDAGLAEDSFRRAIAINPRDPNTRHNYGWLLCQQNRYGDAAAQFNEALAVPTYADRAKTLMTQGVCELKAGQRDKAERSLMQAYEIDAGNPVVGFNLASVLAQREEWSRAQFYIRRVNNSAAASAETLWLGIKIERKLNNREAVAQLGGQLQRRFPQSREATAYERGNFND</sequence>
<dbReference type="SMART" id="SM00028">
    <property type="entry name" value="TPR"/>
    <property type="match status" value="4"/>
</dbReference>
<dbReference type="InterPro" id="IPR019734">
    <property type="entry name" value="TPR_rpt"/>
</dbReference>
<evidence type="ECO:0000313" key="6">
    <source>
        <dbReference type="Proteomes" id="UP000267418"/>
    </source>
</evidence>
<evidence type="ECO:0000256" key="4">
    <source>
        <dbReference type="SAM" id="MobiDB-lite"/>
    </source>
</evidence>
<dbReference type="EMBL" id="RXOE01000001">
    <property type="protein sequence ID" value="RTQ37157.1"/>
    <property type="molecule type" value="Genomic_DNA"/>
</dbReference>
<dbReference type="PROSITE" id="PS50005">
    <property type="entry name" value="TPR"/>
    <property type="match status" value="2"/>
</dbReference>
<proteinExistence type="predicted"/>
<evidence type="ECO:0000256" key="1">
    <source>
        <dbReference type="ARBA" id="ARBA00022737"/>
    </source>
</evidence>
<gene>
    <name evidence="5" type="primary">pilW</name>
    <name evidence="5" type="ORF">EJP69_05360</name>
</gene>
<accession>A0A431TSZ5</accession>
<dbReference type="InterPro" id="IPR013360">
    <property type="entry name" value="Pilus_4_PilW"/>
</dbReference>
<organism evidence="5 6">
    <name type="scientific">Variovorax gossypii</name>
    <dbReference type="NCBI Taxonomy" id="1679495"/>
    <lineage>
        <taxon>Bacteria</taxon>
        <taxon>Pseudomonadati</taxon>
        <taxon>Pseudomonadota</taxon>
        <taxon>Betaproteobacteria</taxon>
        <taxon>Burkholderiales</taxon>
        <taxon>Comamonadaceae</taxon>
        <taxon>Variovorax</taxon>
    </lineage>
</organism>
<feature type="region of interest" description="Disordered" evidence="4">
    <location>
        <begin position="40"/>
        <end position="63"/>
    </location>
</feature>
<evidence type="ECO:0000313" key="5">
    <source>
        <dbReference type="EMBL" id="RTQ37157.1"/>
    </source>
</evidence>
<keyword evidence="1" id="KW-0677">Repeat</keyword>
<protein>
    <submittedName>
        <fullName evidence="5">Type IV pilus biogenesis/stability protein PilW</fullName>
    </submittedName>
</protein>
<dbReference type="NCBIfam" id="TIGR02521">
    <property type="entry name" value="type_IV_pilW"/>
    <property type="match status" value="1"/>
</dbReference>
<evidence type="ECO:0000256" key="3">
    <source>
        <dbReference type="PROSITE-ProRule" id="PRU00339"/>
    </source>
</evidence>
<dbReference type="SUPFAM" id="SSF48452">
    <property type="entry name" value="TPR-like"/>
    <property type="match status" value="1"/>
</dbReference>
<keyword evidence="6" id="KW-1185">Reference proteome</keyword>
<dbReference type="Pfam" id="PF13432">
    <property type="entry name" value="TPR_16"/>
    <property type="match status" value="2"/>
</dbReference>
<dbReference type="PANTHER" id="PTHR44858">
    <property type="entry name" value="TETRATRICOPEPTIDE REPEAT PROTEIN 6"/>
    <property type="match status" value="1"/>
</dbReference>
<reference evidence="5 6" key="1">
    <citation type="submission" date="2018-12" db="EMBL/GenBank/DDBJ databases">
        <title>The genome of Variovorax gossypii DSM 100435.</title>
        <authorList>
            <person name="Gao J."/>
            <person name="Sun J."/>
        </authorList>
    </citation>
    <scope>NUCLEOTIDE SEQUENCE [LARGE SCALE GENOMIC DNA]</scope>
    <source>
        <strain evidence="5 6">DSM 100435</strain>
    </source>
</reference>
<dbReference type="InterPro" id="IPR011990">
    <property type="entry name" value="TPR-like_helical_dom_sf"/>
</dbReference>